<organism evidence="2 3">
    <name type="scientific">Dufourea novaeangliae</name>
    <name type="common">Sweat bee</name>
    <dbReference type="NCBI Taxonomy" id="178035"/>
    <lineage>
        <taxon>Eukaryota</taxon>
        <taxon>Metazoa</taxon>
        <taxon>Ecdysozoa</taxon>
        <taxon>Arthropoda</taxon>
        <taxon>Hexapoda</taxon>
        <taxon>Insecta</taxon>
        <taxon>Pterygota</taxon>
        <taxon>Neoptera</taxon>
        <taxon>Endopterygota</taxon>
        <taxon>Hymenoptera</taxon>
        <taxon>Apocrita</taxon>
        <taxon>Aculeata</taxon>
        <taxon>Apoidea</taxon>
        <taxon>Anthophila</taxon>
        <taxon>Halictidae</taxon>
        <taxon>Rophitinae</taxon>
        <taxon>Dufourea</taxon>
    </lineage>
</organism>
<sequence length="195" mass="21958">PPHFAIITRQFLNEKFGNKWNLIALPNRPITPPIPCALSALPSEQGCDLAGVRPMAEVWQRSGISSGPPRRMTWPIAGHLAPLRNPSETREFTRRKIPDTAFDDYARMLECLANATLFIVDGSNAWEHIDNLNQKWHLLKMFASCSKGIRQTVGSPSRLDDTALQLYKDGDYGAYLDLEASISEQQEEFEGFQTK</sequence>
<feature type="non-terminal residue" evidence="2">
    <location>
        <position position="1"/>
    </location>
</feature>
<name>A0A154PSW1_DUFNO</name>
<dbReference type="EMBL" id="KQ435046">
    <property type="protein sequence ID" value="KZC14200.1"/>
    <property type="molecule type" value="Genomic_DNA"/>
</dbReference>
<dbReference type="AlphaFoldDB" id="A0A154PSW1"/>
<feature type="domain" description="FHOD1 N-terminal GTPase-binding" evidence="1">
    <location>
        <begin position="147"/>
        <end position="194"/>
    </location>
</feature>
<dbReference type="InterPro" id="IPR011989">
    <property type="entry name" value="ARM-like"/>
</dbReference>
<dbReference type="Pfam" id="PF18382">
    <property type="entry name" value="Formin_GBD_N"/>
    <property type="match status" value="1"/>
</dbReference>
<dbReference type="Proteomes" id="UP000076502">
    <property type="component" value="Unassembled WGS sequence"/>
</dbReference>
<reference evidence="2 3" key="1">
    <citation type="submission" date="2015-07" db="EMBL/GenBank/DDBJ databases">
        <title>The genome of Dufourea novaeangliae.</title>
        <authorList>
            <person name="Pan H."/>
            <person name="Kapheim K."/>
        </authorList>
    </citation>
    <scope>NUCLEOTIDE SEQUENCE [LARGE SCALE GENOMIC DNA]</scope>
    <source>
        <strain evidence="2">0120121106</strain>
        <tissue evidence="2">Whole body</tissue>
    </source>
</reference>
<evidence type="ECO:0000313" key="2">
    <source>
        <dbReference type="EMBL" id="KZC14200.1"/>
    </source>
</evidence>
<dbReference type="InterPro" id="IPR041387">
    <property type="entry name" value="FHOD1_GBD_N"/>
</dbReference>
<accession>A0A154PSW1</accession>
<dbReference type="Gene3D" id="1.25.10.10">
    <property type="entry name" value="Leucine-rich Repeat Variant"/>
    <property type="match status" value="1"/>
</dbReference>
<proteinExistence type="predicted"/>
<evidence type="ECO:0000259" key="1">
    <source>
        <dbReference type="Pfam" id="PF18382"/>
    </source>
</evidence>
<keyword evidence="3" id="KW-1185">Reference proteome</keyword>
<evidence type="ECO:0000313" key="3">
    <source>
        <dbReference type="Proteomes" id="UP000076502"/>
    </source>
</evidence>
<protein>
    <recommendedName>
        <fullName evidence="1">FHOD1 N-terminal GTPase-binding domain-containing protein</fullName>
    </recommendedName>
</protein>
<gene>
    <name evidence="2" type="ORF">WN55_06631</name>
</gene>